<dbReference type="GO" id="GO:0006334">
    <property type="term" value="P:nucleosome assembly"/>
    <property type="evidence" value="ECO:0007669"/>
    <property type="project" value="TreeGrafter"/>
</dbReference>
<dbReference type="PANTHER" id="PTHR15271">
    <property type="entry name" value="CHROMATIN ASSEMBLY FACTOR 1 SUBUNIT B"/>
    <property type="match status" value="1"/>
</dbReference>
<comment type="caution">
    <text evidence="2">The sequence shown here is derived from an EMBL/GenBank/DDBJ whole genome shotgun (WGS) entry which is preliminary data.</text>
</comment>
<dbReference type="PANTHER" id="PTHR15271:SF4">
    <property type="entry name" value="CHROMATIN ASSEMBLY FACTOR 1 SUBUNIT B"/>
    <property type="match status" value="1"/>
</dbReference>
<dbReference type="InterPro" id="IPR045145">
    <property type="entry name" value="PTHR15271"/>
</dbReference>
<protein>
    <submittedName>
        <fullName evidence="2">Transducin</fullName>
    </submittedName>
</protein>
<dbReference type="AlphaFoldDB" id="A0AA86P0P5"/>
<gene>
    <name evidence="3" type="ORF">HINF_LOCUS12828</name>
    <name evidence="2" type="ORF">HINF_LOCUS17359</name>
</gene>
<evidence type="ECO:0000313" key="3">
    <source>
        <dbReference type="EMBL" id="CAL5992942.1"/>
    </source>
</evidence>
<sequence length="566" mass="63977">MNTSVLFLPPETLEGHIIAYHPFCDILCAAGSVDSDGAIVWLVPQYERFSSQDKIPQIPSPAVNENVLMHPSTNPSYMPTKPELCLPLTTIAQAKFSPCGRYLAVVGTDTERERLFIYQIRIPKFYSEVDNQLLKSFRRCELQSVTLGEIAWSPDSSFIAVGNSNGLIQIIPVITHMPLYQFDSEKTRNSVSIISIKAVSGAVTGLSWSSDGYMIAVQSYNEVQILVKKICKKTSSYQKGYKFSKQSACIVDGQLVSRENPAFLQKGSEKYIMGQTSLRTFYAIALYKRQVAFSPDSSFMVSTAGVIPVQQDQLKSQTFCSYVFTQQALCAQQTEPSIILPGNRTPSIGVAFSPVLYELDPLKKNVSDLSYRMVFAIASGCDVTIYDTQDFQPICVFEGENFQLDYVTSLSFNATGKQLCAFGAHFQYQFFDLSDEFVRKPVKLENYDYETNLYKNYLMKQKTNYCQKLVDFNNQKLKTKPNKPAQIQMRPIKCSEGVKIFTVSEMHNYETHVPILLQIEKDEIEQIMFLLTGKEKEAAKPAEKTEQKEVEKAEQKDEYMDADVKE</sequence>
<dbReference type="Gene3D" id="2.130.10.10">
    <property type="entry name" value="YVTN repeat-like/Quinoprotein amine dehydrogenase"/>
    <property type="match status" value="2"/>
</dbReference>
<reference evidence="2" key="1">
    <citation type="submission" date="2023-06" db="EMBL/GenBank/DDBJ databases">
        <authorList>
            <person name="Kurt Z."/>
        </authorList>
    </citation>
    <scope>NUCLEOTIDE SEQUENCE</scope>
</reference>
<dbReference type="GO" id="GO:0033186">
    <property type="term" value="C:CAF-1 complex"/>
    <property type="evidence" value="ECO:0007669"/>
    <property type="project" value="TreeGrafter"/>
</dbReference>
<keyword evidence="4" id="KW-1185">Reference proteome</keyword>
<evidence type="ECO:0000313" key="2">
    <source>
        <dbReference type="EMBL" id="CAI9929714.1"/>
    </source>
</evidence>
<evidence type="ECO:0000313" key="4">
    <source>
        <dbReference type="Proteomes" id="UP001642409"/>
    </source>
</evidence>
<dbReference type="Proteomes" id="UP001642409">
    <property type="component" value="Unassembled WGS sequence"/>
</dbReference>
<organism evidence="2">
    <name type="scientific">Hexamita inflata</name>
    <dbReference type="NCBI Taxonomy" id="28002"/>
    <lineage>
        <taxon>Eukaryota</taxon>
        <taxon>Metamonada</taxon>
        <taxon>Diplomonadida</taxon>
        <taxon>Hexamitidae</taxon>
        <taxon>Hexamitinae</taxon>
        <taxon>Hexamita</taxon>
    </lineage>
</organism>
<feature type="region of interest" description="Disordered" evidence="1">
    <location>
        <begin position="536"/>
        <end position="566"/>
    </location>
</feature>
<dbReference type="InterPro" id="IPR015943">
    <property type="entry name" value="WD40/YVTN_repeat-like_dom_sf"/>
</dbReference>
<dbReference type="SUPFAM" id="SSF82171">
    <property type="entry name" value="DPP6 N-terminal domain-like"/>
    <property type="match status" value="1"/>
</dbReference>
<dbReference type="GO" id="GO:0006335">
    <property type="term" value="P:DNA replication-dependent chromatin assembly"/>
    <property type="evidence" value="ECO:0007669"/>
    <property type="project" value="InterPro"/>
</dbReference>
<reference evidence="3 4" key="2">
    <citation type="submission" date="2024-07" db="EMBL/GenBank/DDBJ databases">
        <authorList>
            <person name="Akdeniz Z."/>
        </authorList>
    </citation>
    <scope>NUCLEOTIDE SEQUENCE [LARGE SCALE GENOMIC DNA]</scope>
</reference>
<proteinExistence type="predicted"/>
<dbReference type="EMBL" id="CAXDID020000029">
    <property type="protein sequence ID" value="CAL5992942.1"/>
    <property type="molecule type" value="Genomic_DNA"/>
</dbReference>
<evidence type="ECO:0000256" key="1">
    <source>
        <dbReference type="SAM" id="MobiDB-lite"/>
    </source>
</evidence>
<dbReference type="EMBL" id="CATOUU010000440">
    <property type="protein sequence ID" value="CAI9929714.1"/>
    <property type="molecule type" value="Genomic_DNA"/>
</dbReference>
<accession>A0AA86P0P5</accession>
<dbReference type="GO" id="GO:0005634">
    <property type="term" value="C:nucleus"/>
    <property type="evidence" value="ECO:0007669"/>
    <property type="project" value="TreeGrafter"/>
</dbReference>
<name>A0AA86P0P5_9EUKA</name>